<reference evidence="14" key="1">
    <citation type="submission" date="2016-12" db="EMBL/GenBank/DDBJ databases">
        <title>The genomes of Aspergillus section Nigri reveals drivers in fungal speciation.</title>
        <authorList>
            <consortium name="DOE Joint Genome Institute"/>
            <person name="Vesth T.C."/>
            <person name="Nybo J."/>
            <person name="Theobald S."/>
            <person name="Brandl J."/>
            <person name="Frisvad J.C."/>
            <person name="Nielsen K.F."/>
            <person name="Lyhne E.K."/>
            <person name="Kogle M.E."/>
            <person name="Kuo A."/>
            <person name="Riley R."/>
            <person name="Clum A."/>
            <person name="Nolan M."/>
            <person name="Lipzen A."/>
            <person name="Salamov A."/>
            <person name="Henrissat B."/>
            <person name="Wiebenga A."/>
            <person name="De vries R.P."/>
            <person name="Grigoriev I.V."/>
            <person name="Mortensen U.H."/>
            <person name="Andersen M.R."/>
            <person name="Baker S.E."/>
        </authorList>
    </citation>
    <scope>NUCLEOTIDE SEQUENCE</scope>
    <source>
        <strain evidence="14">CBS 122712</strain>
    </source>
</reference>
<evidence type="ECO:0000256" key="3">
    <source>
        <dbReference type="ARBA" id="ARBA00006065"/>
    </source>
</evidence>
<feature type="transmembrane region" description="Helical" evidence="12">
    <location>
        <begin position="488"/>
        <end position="512"/>
    </location>
</feature>
<accession>A0A317UZ50</accession>
<dbReference type="EC" id="2.4.1.-" evidence="12"/>
<evidence type="ECO:0000256" key="4">
    <source>
        <dbReference type="ARBA" id="ARBA00022502"/>
    </source>
</evidence>
<organism evidence="14 15">
    <name type="scientific">Aspergillus eucalypticola (strain CBS 122712 / IBT 29274)</name>
    <dbReference type="NCBI Taxonomy" id="1448314"/>
    <lineage>
        <taxon>Eukaryota</taxon>
        <taxon>Fungi</taxon>
        <taxon>Dikarya</taxon>
        <taxon>Ascomycota</taxon>
        <taxon>Pezizomycotina</taxon>
        <taxon>Eurotiomycetes</taxon>
        <taxon>Eurotiomycetidae</taxon>
        <taxon>Eurotiales</taxon>
        <taxon>Aspergillaceae</taxon>
        <taxon>Aspergillus</taxon>
        <taxon>Aspergillus subgen. Circumdati</taxon>
    </lineage>
</organism>
<comment type="caution">
    <text evidence="14">The sequence shown here is derived from an EMBL/GenBank/DDBJ whole genome shotgun (WGS) entry which is preliminary data.</text>
</comment>
<feature type="transmembrane region" description="Helical" evidence="12">
    <location>
        <begin position="524"/>
        <end position="545"/>
    </location>
</feature>
<dbReference type="Pfam" id="PF03901">
    <property type="entry name" value="Glyco_transf_22"/>
    <property type="match status" value="2"/>
</dbReference>
<evidence type="ECO:0000256" key="12">
    <source>
        <dbReference type="RuleBase" id="RU363075"/>
    </source>
</evidence>
<evidence type="ECO:0000256" key="5">
    <source>
        <dbReference type="ARBA" id="ARBA00022676"/>
    </source>
</evidence>
<dbReference type="GO" id="GO:0000026">
    <property type="term" value="F:alpha-1,2-mannosyltransferase activity"/>
    <property type="evidence" value="ECO:0007669"/>
    <property type="project" value="TreeGrafter"/>
</dbReference>
<protein>
    <recommendedName>
        <fullName evidence="12">Mannosyltransferase</fullName>
        <ecNumber evidence="12">2.4.1.-</ecNumber>
    </recommendedName>
</protein>
<dbReference type="OrthoDB" id="416834at2759"/>
<comment type="function">
    <text evidence="11">Mannosyltransferase involved in glycosylphosphatidylinositol-anchor biosynthesis. Transfers the third mannose to Man2-GlcN-acyl-PI during GPI precursor assembly.</text>
</comment>
<evidence type="ECO:0000256" key="11">
    <source>
        <dbReference type="ARBA" id="ARBA00024708"/>
    </source>
</evidence>
<feature type="compositionally biased region" description="Basic residues" evidence="13">
    <location>
        <begin position="1"/>
        <end position="10"/>
    </location>
</feature>
<evidence type="ECO:0000256" key="2">
    <source>
        <dbReference type="ARBA" id="ARBA00004687"/>
    </source>
</evidence>
<name>A0A317UZ50_ASPEC</name>
<dbReference type="GO" id="GO:0005789">
    <property type="term" value="C:endoplasmic reticulum membrane"/>
    <property type="evidence" value="ECO:0007669"/>
    <property type="project" value="UniProtKB-SubCell"/>
</dbReference>
<evidence type="ECO:0000256" key="9">
    <source>
        <dbReference type="ARBA" id="ARBA00022989"/>
    </source>
</evidence>
<evidence type="ECO:0000313" key="15">
    <source>
        <dbReference type="Proteomes" id="UP000246171"/>
    </source>
</evidence>
<dbReference type="GO" id="GO:0006506">
    <property type="term" value="P:GPI anchor biosynthetic process"/>
    <property type="evidence" value="ECO:0007669"/>
    <property type="project" value="UniProtKB-UniPathway"/>
</dbReference>
<keyword evidence="10 12" id="KW-0472">Membrane</keyword>
<keyword evidence="5 12" id="KW-0328">Glycosyltransferase</keyword>
<gene>
    <name evidence="14" type="ORF">BO83DRAFT_429744</name>
</gene>
<evidence type="ECO:0000313" key="14">
    <source>
        <dbReference type="EMBL" id="PWY66926.1"/>
    </source>
</evidence>
<keyword evidence="9 12" id="KW-1133">Transmembrane helix</keyword>
<sequence length="830" mass="94511">MSGVRRRRRASSSTASSFSSPSSLSDSDYIADADVSDPDASLLYDSSTRSGHLRPSSLSSSFFPSLSSLSSSSAFLLSTPPSSLRIFLFLVAFRLVNAWTVRTFFQPDEFFQSLEPAWRVAFGDDHAPWITWVSSPFPIWSIPLCTSLHLPRKPGVIITPLQPICWGSARLIIHDDVLVQEWRHQLRSSLHPLLFTAVYATTDLFARLLHISPAWQAECLVVAPKVAQAVIAAVGDLYTWRLACRVYDPRSHEAWAALALTIVSPWQWFCSTRTLSNCLETSLTIAALYLWPWVWSLDPSTTTQPKGSPSRSLKPQPDEDQSDAAVLSRLRRCLVLAAVACILRPTNVLIWMVLASLLLYRSTPLRRATLVREALLCGSAVLAVSTTADRFFYGFWTFPPLRFLYFNLAQSLAVFYGTNDWHYYLSQGLPLLLTTALPFAVVGLYHSVTRPRSGELSELQASMQVQLASVCLIMIIGLSQISHKEVRFIYPLLPSLHVLTAPALVNFFRPAVTAGSQRHTPRRLTLVFLLLANAVIALYTTVIHASGPAAVLSYLRDQRQFHGSNDMTDTYQPGITAGFLMPCHSTPWRSHMVYPTISAWALSCEPPVGLDASEKATYLDEADQFYANPEQFLRTNMVGGLRRFPRRPSYDKYNWKSSQLPTQYQSKTPHEWPDYLIFFAQLEPTLQSLLRFSAYKECHRTWNTAWHDDWRRRGDIVVWCVDPSEQAARDSVYIQRQRESRDLHFDRIVQAFTKPTHKQRLTQFWKSIFSSQSQSSWSWSWPWQRRKRTTILGFELPAWPFSKSSRKSSSWSFPAWEELNRRMNDRANWA</sequence>
<dbReference type="UniPathway" id="UPA00196"/>
<dbReference type="InterPro" id="IPR005599">
    <property type="entry name" value="GPI_mannosylTrfase"/>
</dbReference>
<keyword evidence="4" id="KW-0337">GPI-anchor biosynthesis</keyword>
<keyword evidence="8 12" id="KW-0256">Endoplasmic reticulum</keyword>
<feature type="compositionally biased region" description="Low complexity" evidence="13">
    <location>
        <begin position="11"/>
        <end position="27"/>
    </location>
</feature>
<keyword evidence="6" id="KW-0808">Transferase</keyword>
<dbReference type="EMBL" id="MSFU01000023">
    <property type="protein sequence ID" value="PWY66926.1"/>
    <property type="molecule type" value="Genomic_DNA"/>
</dbReference>
<comment type="pathway">
    <text evidence="2">Glycolipid biosynthesis; glycosylphosphatidylinositol-anchor biosynthesis.</text>
</comment>
<comment type="subcellular location">
    <subcellularLocation>
        <location evidence="1 12">Endoplasmic reticulum membrane</location>
        <topology evidence="1 12">Multi-pass membrane protein</topology>
    </subcellularLocation>
</comment>
<dbReference type="Proteomes" id="UP000246171">
    <property type="component" value="Unassembled WGS sequence"/>
</dbReference>
<feature type="transmembrane region" description="Helical" evidence="12">
    <location>
        <begin position="334"/>
        <end position="358"/>
    </location>
</feature>
<evidence type="ECO:0000256" key="10">
    <source>
        <dbReference type="ARBA" id="ARBA00023136"/>
    </source>
</evidence>
<feature type="region of interest" description="Disordered" evidence="13">
    <location>
        <begin position="1"/>
        <end position="31"/>
    </location>
</feature>
<proteinExistence type="inferred from homology"/>
<dbReference type="RefSeq" id="XP_025385234.1">
    <property type="nucleotide sequence ID" value="XM_025535487.1"/>
</dbReference>
<dbReference type="PANTHER" id="PTHR22760">
    <property type="entry name" value="GLYCOSYLTRANSFERASE"/>
    <property type="match status" value="1"/>
</dbReference>
<dbReference type="AlphaFoldDB" id="A0A317UZ50"/>
<keyword evidence="15" id="KW-1185">Reference proteome</keyword>
<feature type="transmembrane region" description="Helical" evidence="12">
    <location>
        <begin position="424"/>
        <end position="445"/>
    </location>
</feature>
<evidence type="ECO:0000256" key="7">
    <source>
        <dbReference type="ARBA" id="ARBA00022692"/>
    </source>
</evidence>
<evidence type="ECO:0000256" key="6">
    <source>
        <dbReference type="ARBA" id="ARBA00022679"/>
    </source>
</evidence>
<evidence type="ECO:0000256" key="8">
    <source>
        <dbReference type="ARBA" id="ARBA00022824"/>
    </source>
</evidence>
<comment type="similarity">
    <text evidence="3">Belongs to the glycosyltransferase 22 family. PIGB subfamily.</text>
</comment>
<evidence type="ECO:0000256" key="13">
    <source>
        <dbReference type="SAM" id="MobiDB-lite"/>
    </source>
</evidence>
<dbReference type="GeneID" id="37057449"/>
<feature type="transmembrane region" description="Helical" evidence="12">
    <location>
        <begin position="465"/>
        <end position="482"/>
    </location>
</feature>
<evidence type="ECO:0000256" key="1">
    <source>
        <dbReference type="ARBA" id="ARBA00004477"/>
    </source>
</evidence>
<keyword evidence="7 12" id="KW-0812">Transmembrane</keyword>
<dbReference type="VEuPathDB" id="FungiDB:BO83DRAFT_429744"/>
<dbReference type="PANTHER" id="PTHR22760:SF4">
    <property type="entry name" value="GPI MANNOSYLTRANSFERASE 3"/>
    <property type="match status" value="1"/>
</dbReference>